<gene>
    <name evidence="25" type="ORF">BMF94_4641</name>
</gene>
<evidence type="ECO:0000313" key="25">
    <source>
        <dbReference type="EMBL" id="POY72339.1"/>
    </source>
</evidence>
<dbReference type="GO" id="GO:0009272">
    <property type="term" value="P:fungal-type cell wall biogenesis"/>
    <property type="evidence" value="ECO:0007669"/>
    <property type="project" value="UniProtKB-ARBA"/>
</dbReference>
<comment type="cofactor">
    <cofactor evidence="1">
        <name>Co(2+)</name>
        <dbReference type="ChEBI" id="CHEBI:48828"/>
    </cofactor>
</comment>
<evidence type="ECO:0000256" key="21">
    <source>
        <dbReference type="ARBA" id="ARBA00048494"/>
    </source>
</evidence>
<dbReference type="EMBL" id="PJQD01000050">
    <property type="protein sequence ID" value="POY72339.1"/>
    <property type="molecule type" value="Genomic_DNA"/>
</dbReference>
<keyword evidence="7" id="KW-0964">Secreted</keyword>
<proteinExistence type="inferred from homology"/>
<evidence type="ECO:0000256" key="1">
    <source>
        <dbReference type="ARBA" id="ARBA00001941"/>
    </source>
</evidence>
<comment type="catalytic activity">
    <reaction evidence="21">
        <text>[(1-&gt;4)-N-acetyl-beta-D-glucosaminyl](n) + n H2O = chitosan + n acetate</text>
        <dbReference type="Rhea" id="RHEA:10464"/>
        <dbReference type="Rhea" id="RHEA-COMP:9593"/>
        <dbReference type="Rhea" id="RHEA-COMP:9597"/>
        <dbReference type="ChEBI" id="CHEBI:15377"/>
        <dbReference type="ChEBI" id="CHEBI:17029"/>
        <dbReference type="ChEBI" id="CHEBI:30089"/>
        <dbReference type="ChEBI" id="CHEBI:57704"/>
        <dbReference type="EC" id="3.5.1.41"/>
    </reaction>
    <physiologicalReaction direction="left-to-right" evidence="21">
        <dbReference type="Rhea" id="RHEA:10465"/>
    </physiologicalReaction>
</comment>
<dbReference type="InterPro" id="IPR002509">
    <property type="entry name" value="NODB_dom"/>
</dbReference>
<evidence type="ECO:0000256" key="8">
    <source>
        <dbReference type="ARBA" id="ARBA00022622"/>
    </source>
</evidence>
<keyword evidence="16" id="KW-0170">Cobalt</keyword>
<accession>A0A2S5B6E4</accession>
<evidence type="ECO:0000256" key="9">
    <source>
        <dbReference type="ARBA" id="ARBA00022723"/>
    </source>
</evidence>
<reference evidence="25 26" key="1">
    <citation type="journal article" date="2018" name="Front. Microbiol.">
        <title>Prospects for Fungal Bioremediation of Acidic Radioactive Waste Sites: Characterization and Genome Sequence of Rhodotorula taiwanensis MD1149.</title>
        <authorList>
            <person name="Tkavc R."/>
            <person name="Matrosova V.Y."/>
            <person name="Grichenko O.E."/>
            <person name="Gostincar C."/>
            <person name="Volpe R.P."/>
            <person name="Klimenkova P."/>
            <person name="Gaidamakova E.K."/>
            <person name="Zhou C.E."/>
            <person name="Stewart B.J."/>
            <person name="Lyman M.G."/>
            <person name="Malfatti S.A."/>
            <person name="Rubinfeld B."/>
            <person name="Courtot M."/>
            <person name="Singh J."/>
            <person name="Dalgard C.L."/>
            <person name="Hamilton T."/>
            <person name="Frey K.G."/>
            <person name="Gunde-Cimerman N."/>
            <person name="Dugan L."/>
            <person name="Daly M.J."/>
        </authorList>
    </citation>
    <scope>NUCLEOTIDE SEQUENCE [LARGE SCALE GENOMIC DNA]</scope>
    <source>
        <strain evidence="25 26">MD1149</strain>
    </source>
</reference>
<evidence type="ECO:0000256" key="16">
    <source>
        <dbReference type="ARBA" id="ARBA00023285"/>
    </source>
</evidence>
<evidence type="ECO:0000256" key="17">
    <source>
        <dbReference type="ARBA" id="ARBA00023288"/>
    </source>
</evidence>
<dbReference type="Gene3D" id="3.20.20.370">
    <property type="entry name" value="Glycoside hydrolase/deacetylase"/>
    <property type="match status" value="1"/>
</dbReference>
<dbReference type="GO" id="GO:0006032">
    <property type="term" value="P:chitin catabolic process"/>
    <property type="evidence" value="ECO:0007669"/>
    <property type="project" value="UniProtKB-KW"/>
</dbReference>
<dbReference type="PANTHER" id="PTHR10587">
    <property type="entry name" value="GLYCOSYL TRANSFERASE-RELATED"/>
    <property type="match status" value="1"/>
</dbReference>
<evidence type="ECO:0000256" key="14">
    <source>
        <dbReference type="ARBA" id="ARBA00023180"/>
    </source>
</evidence>
<keyword evidence="9" id="KW-0479">Metal-binding</keyword>
<dbReference type="PANTHER" id="PTHR10587:SF133">
    <property type="entry name" value="CHITIN DEACETYLASE 1-RELATED"/>
    <property type="match status" value="1"/>
</dbReference>
<evidence type="ECO:0000256" key="19">
    <source>
        <dbReference type="ARBA" id="ARBA00023326"/>
    </source>
</evidence>
<keyword evidence="13" id="KW-0472">Membrane</keyword>
<comment type="subcellular location">
    <subcellularLocation>
        <location evidence="3">Cell membrane</location>
        <topology evidence="3">Lipid-anchor</topology>
        <topology evidence="3">GPI-anchor</topology>
    </subcellularLocation>
    <subcellularLocation>
        <location evidence="2">Secreted</location>
        <location evidence="2">Cell wall</location>
    </subcellularLocation>
</comment>
<evidence type="ECO:0000256" key="4">
    <source>
        <dbReference type="ARBA" id="ARBA00010973"/>
    </source>
</evidence>
<comment type="similarity">
    <text evidence="4">Belongs to the polysaccharide deacetylase family.</text>
</comment>
<evidence type="ECO:0000256" key="12">
    <source>
        <dbReference type="ARBA" id="ARBA00023024"/>
    </source>
</evidence>
<dbReference type="STRING" id="741276.A0A2S5B6E4"/>
<comment type="caution">
    <text evidence="25">The sequence shown here is derived from an EMBL/GenBank/DDBJ whole genome shotgun (WGS) entry which is preliminary data.</text>
</comment>
<sequence>MHAILLLASLAVTVANGHLVHAGAHDIAEPLGAVTNGHAATLVRRQTVVSASGPATATATSTSASGASRSAAVASATATRSAGANGSVPSKPLASLSSIGTATTAEATQPLPTTPAAGSTPPVKGAPVLPNIATLNPANYPRLDRVPPIDSPEVQQWLSEIDLDNIPSFSPTGLGGCANSTNAAAVKNGGADGSCWWTCGGCTRATDITYCPSKNDWGASFDDGPSPYTPRLLNLLQSQNIQSTFFIVGSRAVSRPEMVQAEYMLGHQISVHTWAHSSLTTLSNEEIVAELGWTMKIIRDVTGVTPNTFRPPYGDIDDRVRYIALQMGLRPIIWTQYNGQVFDTRDWQIGGGVVSATEVYNNFNSFLDHAVQVLPHGFVVLAHDLYQQSVDLAVDYVLPSVINAGQLKIKTIASCLGQTPADSCALTKPAKRALHIETASGESNDADSSNAEDEYPLVQTTSTLVGATGSGFVSKVGLVAATSSVASTSSTTSVAKASESAGAQQNNVPASGAARSAVVGTSIALLGGAAAAVFFVQS</sequence>
<dbReference type="GO" id="GO:0000272">
    <property type="term" value="P:polysaccharide catabolic process"/>
    <property type="evidence" value="ECO:0007669"/>
    <property type="project" value="UniProtKB-KW"/>
</dbReference>
<dbReference type="FunFam" id="3.20.20.370:FF:000004">
    <property type="entry name" value="Related to Chitin deacetylase"/>
    <property type="match status" value="1"/>
</dbReference>
<evidence type="ECO:0000256" key="7">
    <source>
        <dbReference type="ARBA" id="ARBA00022525"/>
    </source>
</evidence>
<evidence type="ECO:0000256" key="13">
    <source>
        <dbReference type="ARBA" id="ARBA00023136"/>
    </source>
</evidence>
<dbReference type="GO" id="GO:0071555">
    <property type="term" value="P:cell wall organization"/>
    <property type="evidence" value="ECO:0007669"/>
    <property type="project" value="UniProtKB-KW"/>
</dbReference>
<evidence type="ECO:0000256" key="23">
    <source>
        <dbReference type="SAM" id="SignalP"/>
    </source>
</evidence>
<keyword evidence="5" id="KW-1003">Cell membrane</keyword>
<dbReference type="InterPro" id="IPR011330">
    <property type="entry name" value="Glyco_hydro/deAcase_b/a-brl"/>
</dbReference>
<dbReference type="OrthoDB" id="407355at2759"/>
<feature type="region of interest" description="Disordered" evidence="22">
    <location>
        <begin position="106"/>
        <end position="130"/>
    </location>
</feature>
<evidence type="ECO:0000256" key="11">
    <source>
        <dbReference type="ARBA" id="ARBA00022801"/>
    </source>
</evidence>
<dbReference type="PROSITE" id="PS51677">
    <property type="entry name" value="NODB"/>
    <property type="match status" value="1"/>
</dbReference>
<feature type="chain" id="PRO_5015486484" description="chitin deacetylase" evidence="23">
    <location>
        <begin position="18"/>
        <end position="538"/>
    </location>
</feature>
<evidence type="ECO:0000256" key="10">
    <source>
        <dbReference type="ARBA" id="ARBA00022729"/>
    </source>
</evidence>
<evidence type="ECO:0000256" key="22">
    <source>
        <dbReference type="SAM" id="MobiDB-lite"/>
    </source>
</evidence>
<evidence type="ECO:0000256" key="2">
    <source>
        <dbReference type="ARBA" id="ARBA00004191"/>
    </source>
</evidence>
<keyword evidence="12" id="KW-0146">Chitin degradation</keyword>
<dbReference type="GO" id="GO:0004099">
    <property type="term" value="F:chitin deacetylase activity"/>
    <property type="evidence" value="ECO:0007669"/>
    <property type="project" value="UniProtKB-EC"/>
</dbReference>
<feature type="domain" description="NodB homology" evidence="24">
    <location>
        <begin position="215"/>
        <end position="415"/>
    </location>
</feature>
<protein>
    <recommendedName>
        <fullName evidence="20">chitin deacetylase</fullName>
        <ecNumber evidence="20">3.5.1.41</ecNumber>
    </recommendedName>
</protein>
<dbReference type="AlphaFoldDB" id="A0A2S5B6E4"/>
<dbReference type="GO" id="GO:0098552">
    <property type="term" value="C:side of membrane"/>
    <property type="evidence" value="ECO:0007669"/>
    <property type="project" value="UniProtKB-KW"/>
</dbReference>
<keyword evidence="11 25" id="KW-0378">Hydrolase</keyword>
<keyword evidence="15" id="KW-0119">Carbohydrate metabolism</keyword>
<evidence type="ECO:0000256" key="5">
    <source>
        <dbReference type="ARBA" id="ARBA00022475"/>
    </source>
</evidence>
<keyword evidence="14" id="KW-0325">Glycoprotein</keyword>
<dbReference type="SUPFAM" id="SSF88713">
    <property type="entry name" value="Glycoside hydrolase/deacetylase"/>
    <property type="match status" value="1"/>
</dbReference>
<keyword evidence="26" id="KW-1185">Reference proteome</keyword>
<evidence type="ECO:0000256" key="15">
    <source>
        <dbReference type="ARBA" id="ARBA00023277"/>
    </source>
</evidence>
<keyword evidence="19" id="KW-0624">Polysaccharide degradation</keyword>
<keyword evidence="18" id="KW-0961">Cell wall biogenesis/degradation</keyword>
<evidence type="ECO:0000259" key="24">
    <source>
        <dbReference type="PROSITE" id="PS51677"/>
    </source>
</evidence>
<keyword evidence="8" id="KW-0336">GPI-anchor</keyword>
<evidence type="ECO:0000256" key="18">
    <source>
        <dbReference type="ARBA" id="ARBA00023316"/>
    </source>
</evidence>
<dbReference type="Pfam" id="PF01522">
    <property type="entry name" value="Polysacc_deac_1"/>
    <property type="match status" value="1"/>
</dbReference>
<keyword evidence="6" id="KW-0134">Cell wall</keyword>
<evidence type="ECO:0000256" key="6">
    <source>
        <dbReference type="ARBA" id="ARBA00022512"/>
    </source>
</evidence>
<dbReference type="EC" id="3.5.1.41" evidence="20"/>
<evidence type="ECO:0000313" key="26">
    <source>
        <dbReference type="Proteomes" id="UP000237144"/>
    </source>
</evidence>
<feature type="region of interest" description="Disordered" evidence="22">
    <location>
        <begin position="50"/>
        <end position="69"/>
    </location>
</feature>
<dbReference type="GO" id="GO:0046872">
    <property type="term" value="F:metal ion binding"/>
    <property type="evidence" value="ECO:0007669"/>
    <property type="project" value="UniProtKB-KW"/>
</dbReference>
<dbReference type="Proteomes" id="UP000237144">
    <property type="component" value="Unassembled WGS sequence"/>
</dbReference>
<organism evidence="25 26">
    <name type="scientific">Rhodotorula taiwanensis</name>
    <dbReference type="NCBI Taxonomy" id="741276"/>
    <lineage>
        <taxon>Eukaryota</taxon>
        <taxon>Fungi</taxon>
        <taxon>Dikarya</taxon>
        <taxon>Basidiomycota</taxon>
        <taxon>Pucciniomycotina</taxon>
        <taxon>Microbotryomycetes</taxon>
        <taxon>Sporidiobolales</taxon>
        <taxon>Sporidiobolaceae</taxon>
        <taxon>Rhodotorula</taxon>
    </lineage>
</organism>
<dbReference type="InterPro" id="IPR050248">
    <property type="entry name" value="Polysacc_deacetylase_ArnD"/>
</dbReference>
<dbReference type="GO" id="GO:0005886">
    <property type="term" value="C:plasma membrane"/>
    <property type="evidence" value="ECO:0007669"/>
    <property type="project" value="UniProtKB-SubCell"/>
</dbReference>
<evidence type="ECO:0000256" key="20">
    <source>
        <dbReference type="ARBA" id="ARBA00024056"/>
    </source>
</evidence>
<keyword evidence="17" id="KW-0449">Lipoprotein</keyword>
<evidence type="ECO:0000256" key="3">
    <source>
        <dbReference type="ARBA" id="ARBA00004609"/>
    </source>
</evidence>
<name>A0A2S5B6E4_9BASI</name>
<keyword evidence="10 23" id="KW-0732">Signal</keyword>
<feature type="signal peptide" evidence="23">
    <location>
        <begin position="1"/>
        <end position="17"/>
    </location>
</feature>